<dbReference type="OrthoDB" id="2203793at2759"/>
<dbReference type="STRING" id="246409.I1CDV8"/>
<dbReference type="InParanoid" id="I1CDV8"/>
<evidence type="ECO:0000313" key="2">
    <source>
        <dbReference type="EMBL" id="EIE86638.1"/>
    </source>
</evidence>
<dbReference type="EMBL" id="CH476740">
    <property type="protein sequence ID" value="EIE86638.1"/>
    <property type="molecule type" value="Genomic_DNA"/>
</dbReference>
<dbReference type="GeneID" id="93618314"/>
<reference evidence="2 3" key="1">
    <citation type="journal article" date="2009" name="PLoS Genet.">
        <title>Genomic analysis of the basal lineage fungus Rhizopus oryzae reveals a whole-genome duplication.</title>
        <authorList>
            <person name="Ma L.-J."/>
            <person name="Ibrahim A.S."/>
            <person name="Skory C."/>
            <person name="Grabherr M.G."/>
            <person name="Burger G."/>
            <person name="Butler M."/>
            <person name="Elias M."/>
            <person name="Idnurm A."/>
            <person name="Lang B.F."/>
            <person name="Sone T."/>
            <person name="Abe A."/>
            <person name="Calvo S.E."/>
            <person name="Corrochano L.M."/>
            <person name="Engels R."/>
            <person name="Fu J."/>
            <person name="Hansberg W."/>
            <person name="Kim J.-M."/>
            <person name="Kodira C.D."/>
            <person name="Koehrsen M.J."/>
            <person name="Liu B."/>
            <person name="Miranda-Saavedra D."/>
            <person name="O'Leary S."/>
            <person name="Ortiz-Castellanos L."/>
            <person name="Poulter R."/>
            <person name="Rodriguez-Romero J."/>
            <person name="Ruiz-Herrera J."/>
            <person name="Shen Y.-Q."/>
            <person name="Zeng Q."/>
            <person name="Galagan J."/>
            <person name="Birren B.W."/>
            <person name="Cuomo C.A."/>
            <person name="Wickes B.L."/>
        </authorList>
    </citation>
    <scope>NUCLEOTIDE SEQUENCE [LARGE SCALE GENOMIC DNA]</scope>
    <source>
        <strain evidence="3">RA 99-880 / ATCC MYA-4621 / FGSC 9543 / NRRL 43880</strain>
    </source>
</reference>
<feature type="region of interest" description="Disordered" evidence="1">
    <location>
        <begin position="1"/>
        <end position="22"/>
    </location>
</feature>
<evidence type="ECO:0000313" key="3">
    <source>
        <dbReference type="Proteomes" id="UP000009138"/>
    </source>
</evidence>
<gene>
    <name evidence="2" type="ORF">RO3G_11349</name>
</gene>
<evidence type="ECO:0008006" key="4">
    <source>
        <dbReference type="Google" id="ProtNLM"/>
    </source>
</evidence>
<dbReference type="VEuPathDB" id="FungiDB:RO3G_11349"/>
<proteinExistence type="predicted"/>
<dbReference type="Proteomes" id="UP000009138">
    <property type="component" value="Unassembled WGS sequence"/>
</dbReference>
<organism evidence="2 3">
    <name type="scientific">Rhizopus delemar (strain RA 99-880 / ATCC MYA-4621 / FGSC 9543 / NRRL 43880)</name>
    <name type="common">Mucormycosis agent</name>
    <name type="synonym">Rhizopus arrhizus var. delemar</name>
    <dbReference type="NCBI Taxonomy" id="246409"/>
    <lineage>
        <taxon>Eukaryota</taxon>
        <taxon>Fungi</taxon>
        <taxon>Fungi incertae sedis</taxon>
        <taxon>Mucoromycota</taxon>
        <taxon>Mucoromycotina</taxon>
        <taxon>Mucoromycetes</taxon>
        <taxon>Mucorales</taxon>
        <taxon>Mucorineae</taxon>
        <taxon>Rhizopodaceae</taxon>
        <taxon>Rhizopus</taxon>
    </lineage>
</organism>
<accession>I1CDV8</accession>
<keyword evidence="3" id="KW-1185">Reference proteome</keyword>
<name>I1CDV8_RHIO9</name>
<dbReference type="RefSeq" id="XP_067522034.1">
    <property type="nucleotide sequence ID" value="XM_067665933.1"/>
</dbReference>
<dbReference type="AlphaFoldDB" id="I1CDV8"/>
<evidence type="ECO:0000256" key="1">
    <source>
        <dbReference type="SAM" id="MobiDB-lite"/>
    </source>
</evidence>
<protein>
    <recommendedName>
        <fullName evidence="4">Tc1-like transposase DDE domain-containing protein</fullName>
    </recommendedName>
</protein>
<sequence>MRPSGGSAKKGKPAIAITSSTRAGSQTILGAISSKFVVSMELQSPQEEWSKRIKIDFYNRKRKAPTSNKKSVPRGTVTGHYLVFLEKTIDGMKGRYIVMDNAPIHTAKKK</sequence>